<evidence type="ECO:0000313" key="2">
    <source>
        <dbReference type="EMBL" id="XDP96796.1"/>
    </source>
</evidence>
<feature type="region of interest" description="Disordered" evidence="1">
    <location>
        <begin position="1"/>
        <end position="22"/>
    </location>
</feature>
<dbReference type="EMBL" id="CP163429">
    <property type="protein sequence ID" value="XDP96796.1"/>
    <property type="molecule type" value="Genomic_DNA"/>
</dbReference>
<reference evidence="2" key="1">
    <citation type="submission" date="2024-07" db="EMBL/GenBank/DDBJ databases">
        <authorList>
            <person name="Yu S.T."/>
        </authorList>
    </citation>
    <scope>NUCLEOTIDE SEQUENCE</scope>
    <source>
        <strain evidence="2">R02</strain>
    </source>
</reference>
<gene>
    <name evidence="2" type="ORF">AB5J57_26200</name>
</gene>
<proteinExistence type="predicted"/>
<dbReference type="AlphaFoldDB" id="A0AB39LTE0"/>
<feature type="region of interest" description="Disordered" evidence="1">
    <location>
        <begin position="124"/>
        <end position="144"/>
    </location>
</feature>
<dbReference type="SUPFAM" id="SSF89372">
    <property type="entry name" value="Fucose-specific lectin"/>
    <property type="match status" value="1"/>
</dbReference>
<protein>
    <submittedName>
        <fullName evidence="2">Uncharacterized protein</fullName>
    </submittedName>
</protein>
<accession>A0AB39LTE0</accession>
<sequence>MAIRDRSARASRRGRAGTAAAAPARLPVTGTATGSWLVRGRDGRLTAYAPCEGGLLRWTELRPGGPDWSDPAFFAVGDLTHLTVAQGADAYVHFLGRRARHADGAVLVDVVHAVQYQTGRPLTEWRSLGNPHRSPERAARLGPPTAAVTPSGDVHVFARNAGGGLMMRREGRSGAWEPWADLRGAGLRDEVTATAAAGRVEVFAPAGGATLMWSQPEPGAVPRRLPDVRPGALPGSAAALETAPGRLTWFWTDPAGAGLICLRPGAWAVPLSGTPADGSNVLLRQVLDGYDCTVIAHRGRNGTVLVGVCGTEAEASGLWWGDTGRACLGDPALAHDAHGRAVLAVLGPDGHLWVARQGQEPGLSFTDWLRVPA</sequence>
<dbReference type="RefSeq" id="WP_369159356.1">
    <property type="nucleotide sequence ID" value="NZ_CP163429.1"/>
</dbReference>
<organism evidence="2">
    <name type="scientific">Streptomyces sp. R02</name>
    <dbReference type="NCBI Taxonomy" id="3238623"/>
    <lineage>
        <taxon>Bacteria</taxon>
        <taxon>Bacillati</taxon>
        <taxon>Actinomycetota</taxon>
        <taxon>Actinomycetes</taxon>
        <taxon>Kitasatosporales</taxon>
        <taxon>Streptomycetaceae</taxon>
        <taxon>Streptomyces</taxon>
    </lineage>
</organism>
<name>A0AB39LTE0_9ACTN</name>
<evidence type="ECO:0000256" key="1">
    <source>
        <dbReference type="SAM" id="MobiDB-lite"/>
    </source>
</evidence>